<dbReference type="Gene3D" id="3.40.50.720">
    <property type="entry name" value="NAD(P)-binding Rossmann-like Domain"/>
    <property type="match status" value="1"/>
</dbReference>
<evidence type="ECO:0000259" key="2">
    <source>
        <dbReference type="Pfam" id="PF08240"/>
    </source>
</evidence>
<accession>A0A327Z5B6</accession>
<keyword evidence="4" id="KW-1185">Reference proteome</keyword>
<dbReference type="InterPro" id="IPR011032">
    <property type="entry name" value="GroES-like_sf"/>
</dbReference>
<dbReference type="OrthoDB" id="9797931at2"/>
<sequence>MRAVIVHETALSVVERPVPEPGRGQVLLKVLRAGICGSDLHIRLDADSSADIAAEVGYDHFMRQEQSVVLGHEFVGEIVSYGPGCRARWGTGTHVVALPLLRVDGQVHMVGLSEHAPGGYAEYLLADEDALLRVPKGLDPDLAALTEPLAVAHHAVRMGEVRRGDPAVVIGCGPIGLAVILMLKAAGVRHVVASDFSAARRELAVLCGADVVVDPAVGSPWDLGHAGMITSASAYYGAGLEALHALRSVPGVPWRRVMRGATRLGAGPRGPVVFECVGLPGVIESIVSNAPFLSTIVVVGVCMSPDTFRPTMASNKELQLRFSFCYDPADFDETLRMIARGTVDARRLITRVVGLSEVEAAFEELGAAKAAKILIDPSLHRRGAQA</sequence>
<dbReference type="InterPro" id="IPR036291">
    <property type="entry name" value="NAD(P)-bd_dom_sf"/>
</dbReference>
<dbReference type="InterPro" id="IPR002328">
    <property type="entry name" value="ADH_Zn_CS"/>
</dbReference>
<dbReference type="Proteomes" id="UP000249341">
    <property type="component" value="Unassembled WGS sequence"/>
</dbReference>
<protein>
    <submittedName>
        <fullName evidence="3">Threonine dehydrogenase-like Zn-dependent dehydrogenase</fullName>
    </submittedName>
</protein>
<dbReference type="PANTHER" id="PTHR43189:SF1">
    <property type="entry name" value="ZINC-TYPE ALCOHOL DEHYDROGENASE-LIKE PROTEIN C1198.01"/>
    <property type="match status" value="1"/>
</dbReference>
<dbReference type="GO" id="GO:0008270">
    <property type="term" value="F:zinc ion binding"/>
    <property type="evidence" value="ECO:0007669"/>
    <property type="project" value="InterPro"/>
</dbReference>
<feature type="domain" description="Alcohol dehydrogenase-like N-terminal" evidence="2">
    <location>
        <begin position="22"/>
        <end position="136"/>
    </location>
</feature>
<dbReference type="Gene3D" id="3.90.180.10">
    <property type="entry name" value="Medium-chain alcohol dehydrogenases, catalytic domain"/>
    <property type="match status" value="1"/>
</dbReference>
<dbReference type="SUPFAM" id="SSF50129">
    <property type="entry name" value="GroES-like"/>
    <property type="match status" value="1"/>
</dbReference>
<dbReference type="SUPFAM" id="SSF51735">
    <property type="entry name" value="NAD(P)-binding Rossmann-fold domains"/>
    <property type="match status" value="1"/>
</dbReference>
<proteinExistence type="predicted"/>
<evidence type="ECO:0000256" key="1">
    <source>
        <dbReference type="ARBA" id="ARBA00023002"/>
    </source>
</evidence>
<evidence type="ECO:0000313" key="3">
    <source>
        <dbReference type="EMBL" id="RAK25805.1"/>
    </source>
</evidence>
<evidence type="ECO:0000313" key="4">
    <source>
        <dbReference type="Proteomes" id="UP000249341"/>
    </source>
</evidence>
<dbReference type="RefSeq" id="WP_111654934.1">
    <property type="nucleotide sequence ID" value="NZ_JACHWI010000001.1"/>
</dbReference>
<keyword evidence="1" id="KW-0560">Oxidoreductase</keyword>
<dbReference type="GO" id="GO:0016491">
    <property type="term" value="F:oxidoreductase activity"/>
    <property type="evidence" value="ECO:0007669"/>
    <property type="project" value="UniProtKB-KW"/>
</dbReference>
<dbReference type="PROSITE" id="PS00059">
    <property type="entry name" value="ADH_ZINC"/>
    <property type="match status" value="1"/>
</dbReference>
<name>A0A327Z5B6_9ACTN</name>
<dbReference type="Pfam" id="PF08240">
    <property type="entry name" value="ADH_N"/>
    <property type="match status" value="1"/>
</dbReference>
<reference evidence="3 4" key="1">
    <citation type="submission" date="2018-06" db="EMBL/GenBank/DDBJ databases">
        <title>Genomic Encyclopedia of Type Strains, Phase III (KMG-III): the genomes of soil and plant-associated and newly described type strains.</title>
        <authorList>
            <person name="Whitman W."/>
        </authorList>
    </citation>
    <scope>NUCLEOTIDE SEQUENCE [LARGE SCALE GENOMIC DNA]</scope>
    <source>
        <strain evidence="3 4">CGMCC 4.7090</strain>
    </source>
</reference>
<dbReference type="InterPro" id="IPR013154">
    <property type="entry name" value="ADH-like_N"/>
</dbReference>
<dbReference type="EMBL" id="QLMJ01000030">
    <property type="protein sequence ID" value="RAK25805.1"/>
    <property type="molecule type" value="Genomic_DNA"/>
</dbReference>
<comment type="caution">
    <text evidence="3">The sequence shown here is derived from an EMBL/GenBank/DDBJ whole genome shotgun (WGS) entry which is preliminary data.</text>
</comment>
<gene>
    <name evidence="3" type="ORF">B0I29_13014</name>
</gene>
<dbReference type="AlphaFoldDB" id="A0A327Z5B6"/>
<organism evidence="3 4">
    <name type="scientific">Actinoplanes lutulentus</name>
    <dbReference type="NCBI Taxonomy" id="1287878"/>
    <lineage>
        <taxon>Bacteria</taxon>
        <taxon>Bacillati</taxon>
        <taxon>Actinomycetota</taxon>
        <taxon>Actinomycetes</taxon>
        <taxon>Micromonosporales</taxon>
        <taxon>Micromonosporaceae</taxon>
        <taxon>Actinoplanes</taxon>
    </lineage>
</organism>
<dbReference type="PANTHER" id="PTHR43189">
    <property type="entry name" value="ZINC-TYPE ALCOHOL DEHYDROGENASE-LIKE PROTEIN C1198.01-RELATED"/>
    <property type="match status" value="1"/>
</dbReference>